<gene>
    <name evidence="2" type="ORF">Cpap_1766</name>
</gene>
<dbReference type="RefSeq" id="WP_004619479.1">
    <property type="nucleotide sequence ID" value="NZ_ACXX02000007.1"/>
</dbReference>
<dbReference type="OrthoDB" id="1221575at2"/>
<comment type="caution">
    <text evidence="2">The sequence shown here is derived from an EMBL/GenBank/DDBJ whole genome shotgun (WGS) entry which is preliminary data.</text>
</comment>
<dbReference type="Proteomes" id="UP000003860">
    <property type="component" value="Unassembled WGS sequence"/>
</dbReference>
<dbReference type="eggNOG" id="COG1748">
    <property type="taxonomic scope" value="Bacteria"/>
</dbReference>
<dbReference type="PANTHER" id="PTHR43796">
    <property type="entry name" value="CARBOXYNORSPERMIDINE SYNTHASE"/>
    <property type="match status" value="1"/>
</dbReference>
<evidence type="ECO:0000313" key="2">
    <source>
        <dbReference type="EMBL" id="EGD47573.1"/>
    </source>
</evidence>
<name>F1TDD5_9FIRM</name>
<sequence>MIGIFGGYGDIGLNAAKLLSTSLKEEIRIGGRNADTLPKDIKEEFKNTHWVQVDINNNESIKAFITGCRIIVNCTGQSGSASFSLAEYAKNINSSYIDVGANEKLKTLKNISDDVSIIYEAGSIPGLSRIVPGYLAKEFDSVEELEFYYAALGKFTPTAAKEYLEGLFDTRNKPMMEWKNGKAQPYDINNSVLKTLPFSKEELRILPYFDKESELIAKGLNLKQGQWYMSTAGNQTIKVLEKARFNYLHNTSDVIQNLCAAAQIDCQSREPYAGFVIQMKGLINGESTTKTLILKCDSPSQLTALAVASTVLAVSKGLFKSGVQAMGECMKVKEYIKLMTELNKALTLDIQTSGINELFKEIEGEI</sequence>
<dbReference type="STRING" id="588581.Cpap_1766"/>
<proteinExistence type="predicted"/>
<evidence type="ECO:0000259" key="1">
    <source>
        <dbReference type="Pfam" id="PF03435"/>
    </source>
</evidence>
<dbReference type="PANTHER" id="PTHR43796:SF2">
    <property type="entry name" value="CARBOXYNORSPERMIDINE SYNTHASE"/>
    <property type="match status" value="1"/>
</dbReference>
<dbReference type="InterPro" id="IPR005097">
    <property type="entry name" value="Sacchrp_dh_NADP-bd"/>
</dbReference>
<feature type="domain" description="Saccharopine dehydrogenase NADP binding" evidence="1">
    <location>
        <begin position="4"/>
        <end position="114"/>
    </location>
</feature>
<reference evidence="2" key="1">
    <citation type="submission" date="2009-07" db="EMBL/GenBank/DDBJ databases">
        <authorList>
            <consortium name="US DOE Joint Genome Institute (JGI-PGF)"/>
            <person name="Lucas S."/>
            <person name="Copeland A."/>
            <person name="Lapidus A."/>
            <person name="Glavina del Rio T."/>
            <person name="Tice H."/>
            <person name="Bruce D."/>
            <person name="Goodwin L."/>
            <person name="Pitluck S."/>
            <person name="Larimer F."/>
            <person name="Land M.L."/>
            <person name="Mouttaki H."/>
            <person name="He Z."/>
            <person name="Zhou J."/>
            <person name="Hemme C.L."/>
        </authorList>
    </citation>
    <scope>NUCLEOTIDE SEQUENCE [LARGE SCALE GENOMIC DNA]</scope>
    <source>
        <strain evidence="2">DSM 2782</strain>
    </source>
</reference>
<protein>
    <submittedName>
        <fullName evidence="2">Saccharopine dehydrogenase</fullName>
    </submittedName>
</protein>
<dbReference type="InterPro" id="IPR036291">
    <property type="entry name" value="NAD(P)-bd_dom_sf"/>
</dbReference>
<dbReference type="EMBL" id="ACXX02000007">
    <property type="protein sequence ID" value="EGD47573.1"/>
    <property type="molecule type" value="Genomic_DNA"/>
</dbReference>
<dbReference type="Pfam" id="PF03435">
    <property type="entry name" value="Sacchrp_dh_NADP"/>
    <property type="match status" value="1"/>
</dbReference>
<evidence type="ECO:0000313" key="3">
    <source>
        <dbReference type="Proteomes" id="UP000003860"/>
    </source>
</evidence>
<keyword evidence="3" id="KW-1185">Reference proteome</keyword>
<accession>F1TDD5</accession>
<organism evidence="2 3">
    <name type="scientific">Ruminiclostridium papyrosolvens DSM 2782</name>
    <dbReference type="NCBI Taxonomy" id="588581"/>
    <lineage>
        <taxon>Bacteria</taxon>
        <taxon>Bacillati</taxon>
        <taxon>Bacillota</taxon>
        <taxon>Clostridia</taxon>
        <taxon>Eubacteriales</taxon>
        <taxon>Oscillospiraceae</taxon>
        <taxon>Ruminiclostridium</taxon>
    </lineage>
</organism>
<dbReference type="Gene3D" id="3.40.50.720">
    <property type="entry name" value="NAD(P)-binding Rossmann-like Domain"/>
    <property type="match status" value="1"/>
</dbReference>
<dbReference type="SUPFAM" id="SSF51735">
    <property type="entry name" value="NAD(P)-binding Rossmann-fold domains"/>
    <property type="match status" value="1"/>
</dbReference>
<dbReference type="AlphaFoldDB" id="F1TDD5"/>
<reference evidence="2" key="2">
    <citation type="submission" date="2011-01" db="EMBL/GenBank/DDBJ databases">
        <title>The Non-contiguous Finished genome of Clostridium papyrosolvens.</title>
        <authorList>
            <person name="Lucas S."/>
            <person name="Copeland A."/>
            <person name="Lapidus A."/>
            <person name="Cheng J.-F."/>
            <person name="Goodwin L."/>
            <person name="Pitluck S."/>
            <person name="Misra M."/>
            <person name="Chertkov O."/>
            <person name="Detter J.C."/>
            <person name="Han C."/>
            <person name="Tapia R."/>
            <person name="Land M."/>
            <person name="Hauser L."/>
            <person name="Kyrpides N."/>
            <person name="Ivanova N."/>
            <person name="Pagani I."/>
            <person name="Mouttaki H."/>
            <person name="He Z."/>
            <person name="Zhou J."/>
            <person name="Hemme C.L."/>
            <person name="Woyke T."/>
        </authorList>
    </citation>
    <scope>NUCLEOTIDE SEQUENCE [LARGE SCALE GENOMIC DNA]</scope>
    <source>
        <strain evidence="2">DSM 2782</strain>
    </source>
</reference>